<sequence length="80" mass="9343">MSIEEFEAKSFRNLINFYSDELTEIQNGRLATDNLTDRERINLKKRGVLYQQPNHDTGGWRSVPTLETIKILEEETQDDA</sequence>
<dbReference type="EMBL" id="MT143605">
    <property type="protein sequence ID" value="QJA98751.1"/>
    <property type="molecule type" value="Genomic_DNA"/>
</dbReference>
<accession>A0A6M3M8S7</accession>
<evidence type="ECO:0000313" key="2">
    <source>
        <dbReference type="EMBL" id="QJB02025.1"/>
    </source>
</evidence>
<reference evidence="2" key="1">
    <citation type="submission" date="2020-03" db="EMBL/GenBank/DDBJ databases">
        <title>The deep terrestrial virosphere.</title>
        <authorList>
            <person name="Holmfeldt K."/>
            <person name="Nilsson E."/>
            <person name="Simone D."/>
            <person name="Lopez-Fernandez M."/>
            <person name="Wu X."/>
            <person name="de Brujin I."/>
            <person name="Lundin D."/>
            <person name="Andersson A."/>
            <person name="Bertilsson S."/>
            <person name="Dopson M."/>
        </authorList>
    </citation>
    <scope>NUCLEOTIDE SEQUENCE</scope>
    <source>
        <strain evidence="1">MM171A01610</strain>
        <strain evidence="2">MM171B01541</strain>
    </source>
</reference>
<name>A0A6M3M8S7_9ZZZZ</name>
<proteinExistence type="predicted"/>
<dbReference type="EMBL" id="MT143753">
    <property type="protein sequence ID" value="QJB02025.1"/>
    <property type="molecule type" value="Genomic_DNA"/>
</dbReference>
<protein>
    <submittedName>
        <fullName evidence="2">Uncharacterized protein</fullName>
    </submittedName>
</protein>
<dbReference type="AlphaFoldDB" id="A0A6M3M8S7"/>
<organism evidence="2">
    <name type="scientific">viral metagenome</name>
    <dbReference type="NCBI Taxonomy" id="1070528"/>
    <lineage>
        <taxon>unclassified sequences</taxon>
        <taxon>metagenomes</taxon>
        <taxon>organismal metagenomes</taxon>
    </lineage>
</organism>
<gene>
    <name evidence="1" type="ORF">MM171A01610_0014</name>
    <name evidence="2" type="ORF">MM171B01541_0004</name>
</gene>
<evidence type="ECO:0000313" key="1">
    <source>
        <dbReference type="EMBL" id="QJA98751.1"/>
    </source>
</evidence>